<evidence type="ECO:0000256" key="1">
    <source>
        <dbReference type="SAM" id="MobiDB-lite"/>
    </source>
</evidence>
<dbReference type="EMBL" id="JBJKBG010000005">
    <property type="protein sequence ID" value="KAL3738753.1"/>
    <property type="molecule type" value="Genomic_DNA"/>
</dbReference>
<protein>
    <submittedName>
        <fullName evidence="2">Uncharacterized protein</fullName>
    </submittedName>
</protein>
<organism evidence="2 3">
    <name type="scientific">Eucalyptus globulus</name>
    <name type="common">Tasmanian blue gum</name>
    <dbReference type="NCBI Taxonomy" id="34317"/>
    <lineage>
        <taxon>Eukaryota</taxon>
        <taxon>Viridiplantae</taxon>
        <taxon>Streptophyta</taxon>
        <taxon>Embryophyta</taxon>
        <taxon>Tracheophyta</taxon>
        <taxon>Spermatophyta</taxon>
        <taxon>Magnoliopsida</taxon>
        <taxon>eudicotyledons</taxon>
        <taxon>Gunneridae</taxon>
        <taxon>Pentapetalae</taxon>
        <taxon>rosids</taxon>
        <taxon>malvids</taxon>
        <taxon>Myrtales</taxon>
        <taxon>Myrtaceae</taxon>
        <taxon>Myrtoideae</taxon>
        <taxon>Eucalypteae</taxon>
        <taxon>Eucalyptus</taxon>
    </lineage>
</organism>
<evidence type="ECO:0000313" key="2">
    <source>
        <dbReference type="EMBL" id="KAL3738753.1"/>
    </source>
</evidence>
<gene>
    <name evidence="2" type="ORF">ACJRO7_020168</name>
</gene>
<reference evidence="2 3" key="1">
    <citation type="submission" date="2024-11" db="EMBL/GenBank/DDBJ databases">
        <title>Chromosome-level genome assembly of Eucalyptus globulus Labill. provides insights into its genome evolution.</title>
        <authorList>
            <person name="Li X."/>
        </authorList>
    </citation>
    <scope>NUCLEOTIDE SEQUENCE [LARGE SCALE GENOMIC DNA]</scope>
    <source>
        <strain evidence="2">CL2024</strain>
        <tissue evidence="2">Fresh tender leaves</tissue>
    </source>
</reference>
<sequence>MAVSSKDEEEATLHNGAHTNSLQVQYNNVKEEETVGLKGKGKVRGLRLRIGTESCFALDNDEWKVWE</sequence>
<name>A0ABD3KHD5_EUCGL</name>
<accession>A0ABD3KHD5</accession>
<evidence type="ECO:0000313" key="3">
    <source>
        <dbReference type="Proteomes" id="UP001634007"/>
    </source>
</evidence>
<feature type="region of interest" description="Disordered" evidence="1">
    <location>
        <begin position="1"/>
        <end position="25"/>
    </location>
</feature>
<comment type="caution">
    <text evidence="2">The sequence shown here is derived from an EMBL/GenBank/DDBJ whole genome shotgun (WGS) entry which is preliminary data.</text>
</comment>
<dbReference type="Proteomes" id="UP001634007">
    <property type="component" value="Unassembled WGS sequence"/>
</dbReference>
<dbReference type="AlphaFoldDB" id="A0ABD3KHD5"/>
<keyword evidence="3" id="KW-1185">Reference proteome</keyword>
<proteinExistence type="predicted"/>